<evidence type="ECO:0000256" key="4">
    <source>
        <dbReference type="ARBA" id="ARBA00049417"/>
    </source>
</evidence>
<dbReference type="InterPro" id="IPR029052">
    <property type="entry name" value="Metallo-depent_PP-like"/>
</dbReference>
<dbReference type="GO" id="GO:0008803">
    <property type="term" value="F:bis(5'-nucleosyl)-tetraphosphatase (symmetrical) activity"/>
    <property type="evidence" value="ECO:0007669"/>
    <property type="project" value="UniProtKB-UniRule"/>
</dbReference>
<evidence type="ECO:0000256" key="2">
    <source>
        <dbReference type="ARBA" id="ARBA00005419"/>
    </source>
</evidence>
<evidence type="ECO:0000256" key="5">
    <source>
        <dbReference type="HAMAP-Rule" id="MF_00199"/>
    </source>
</evidence>
<dbReference type="AlphaFoldDB" id="A0A450SYN0"/>
<protein>
    <recommendedName>
        <fullName evidence="5">Bis(5'-nucleosyl)-tetraphosphatase, symmetrical</fullName>
        <ecNumber evidence="5">3.6.1.41</ecNumber>
    </recommendedName>
    <alternativeName>
        <fullName evidence="5">Ap4A hydrolase</fullName>
    </alternativeName>
    <alternativeName>
        <fullName evidence="5">Diadenosine 5',5'''-P1,P4-tetraphosphate pyrophosphohydrolase</fullName>
    </alternativeName>
    <alternativeName>
        <fullName evidence="5">Diadenosine tetraphosphatase</fullName>
    </alternativeName>
</protein>
<accession>A0A450SYN0</accession>
<dbReference type="CDD" id="cd07422">
    <property type="entry name" value="MPP_ApaH"/>
    <property type="match status" value="1"/>
</dbReference>
<keyword evidence="3 5" id="KW-0378">Hydrolase</keyword>
<name>A0A450SYN0_9GAMM</name>
<dbReference type="InterPro" id="IPR004843">
    <property type="entry name" value="Calcineurin-like_PHP"/>
</dbReference>
<proteinExistence type="inferred from homology"/>
<dbReference type="PANTHER" id="PTHR40942">
    <property type="match status" value="1"/>
</dbReference>
<dbReference type="PIRSF" id="PIRSF000903">
    <property type="entry name" value="B5n-ttraPtase_sm"/>
    <property type="match status" value="1"/>
</dbReference>
<sequence length="301" mass="33436">MATYAIGDIQGCFASLTALLSEIQFDPRNDKLWICGDLVNRGPESARVLRFIRGLGKQAVAVLGNHDLSLLAVAAGSRTPRKKDTYDDVLQAPDGDALIHWLRHRPLFHQDATLGFTMVHAGLPSVWDRETAACLAREVESVLRNDSQWTDFVANMYGNEPDQWSEALTGWDRLRFITNSLTRLRYCRGDGALDMGESGPPGSQEQHLTPWFALPDRRSAGERILFGHWAALVLPSPPGANPAPADRSKPAPAARPDLFGFFTGLQEKYRVYPLDTGCVWGNRLTALRLEDLRYFSVACQT</sequence>
<dbReference type="Gene3D" id="3.60.21.10">
    <property type="match status" value="1"/>
</dbReference>
<comment type="similarity">
    <text evidence="2 5">Belongs to the Ap4A hydrolase family.</text>
</comment>
<organism evidence="7">
    <name type="scientific">Candidatus Kentrum sp. DK</name>
    <dbReference type="NCBI Taxonomy" id="2126562"/>
    <lineage>
        <taxon>Bacteria</taxon>
        <taxon>Pseudomonadati</taxon>
        <taxon>Pseudomonadota</taxon>
        <taxon>Gammaproteobacteria</taxon>
        <taxon>Candidatus Kentrum</taxon>
    </lineage>
</organism>
<dbReference type="HAMAP" id="MF_00199">
    <property type="entry name" value="ApaH"/>
    <property type="match status" value="1"/>
</dbReference>
<dbReference type="NCBIfam" id="TIGR00668">
    <property type="entry name" value="apaH"/>
    <property type="match status" value="1"/>
</dbReference>
<comment type="catalytic activity">
    <reaction evidence="4 5">
        <text>P(1),P(4)-bis(5'-adenosyl) tetraphosphate + H2O = 2 ADP + 2 H(+)</text>
        <dbReference type="Rhea" id="RHEA:24252"/>
        <dbReference type="ChEBI" id="CHEBI:15377"/>
        <dbReference type="ChEBI" id="CHEBI:15378"/>
        <dbReference type="ChEBI" id="CHEBI:58141"/>
        <dbReference type="ChEBI" id="CHEBI:456216"/>
        <dbReference type="EC" id="3.6.1.41"/>
    </reaction>
</comment>
<comment type="function">
    <text evidence="1 5">Hydrolyzes diadenosine 5',5'''-P1,P4-tetraphosphate to yield ADP.</text>
</comment>
<dbReference type="NCBIfam" id="NF001204">
    <property type="entry name" value="PRK00166.1"/>
    <property type="match status" value="1"/>
</dbReference>
<dbReference type="PANTHER" id="PTHR40942:SF4">
    <property type="entry name" value="CYTOCHROME C5"/>
    <property type="match status" value="1"/>
</dbReference>
<dbReference type="Pfam" id="PF00149">
    <property type="entry name" value="Metallophos"/>
    <property type="match status" value="1"/>
</dbReference>
<reference evidence="7" key="1">
    <citation type="submission" date="2019-02" db="EMBL/GenBank/DDBJ databases">
        <authorList>
            <person name="Gruber-Vodicka R. H."/>
            <person name="Seah K. B. B."/>
        </authorList>
    </citation>
    <scope>NUCLEOTIDE SEQUENCE</scope>
    <source>
        <strain evidence="7">BECK_DK47</strain>
    </source>
</reference>
<gene>
    <name evidence="5" type="primary">apaH</name>
    <name evidence="7" type="ORF">BECKDK2373B_GA0170837_108116</name>
</gene>
<evidence type="ECO:0000256" key="1">
    <source>
        <dbReference type="ARBA" id="ARBA00003413"/>
    </source>
</evidence>
<feature type="domain" description="Calcineurin-like phosphoesterase" evidence="6">
    <location>
        <begin position="4"/>
        <end position="130"/>
    </location>
</feature>
<evidence type="ECO:0000256" key="3">
    <source>
        <dbReference type="ARBA" id="ARBA00022801"/>
    </source>
</evidence>
<dbReference type="SUPFAM" id="SSF56300">
    <property type="entry name" value="Metallo-dependent phosphatases"/>
    <property type="match status" value="1"/>
</dbReference>
<evidence type="ECO:0000259" key="6">
    <source>
        <dbReference type="Pfam" id="PF00149"/>
    </source>
</evidence>
<dbReference type="EC" id="3.6.1.41" evidence="5"/>
<dbReference type="EMBL" id="CAADEX010000081">
    <property type="protein sequence ID" value="VFJ59264.1"/>
    <property type="molecule type" value="Genomic_DNA"/>
</dbReference>
<dbReference type="InterPro" id="IPR004617">
    <property type="entry name" value="ApaH"/>
</dbReference>
<evidence type="ECO:0000313" key="7">
    <source>
        <dbReference type="EMBL" id="VFJ59264.1"/>
    </source>
</evidence>